<dbReference type="InterPro" id="IPR004680">
    <property type="entry name" value="Cit_transptr-like_dom"/>
</dbReference>
<dbReference type="PANTHER" id="PTHR43568">
    <property type="entry name" value="P PROTEIN"/>
    <property type="match status" value="1"/>
</dbReference>
<feature type="transmembrane region" description="Helical" evidence="6">
    <location>
        <begin position="20"/>
        <end position="37"/>
    </location>
</feature>
<dbReference type="AlphaFoldDB" id="A0A644YDD5"/>
<evidence type="ECO:0000256" key="4">
    <source>
        <dbReference type="ARBA" id="ARBA00022989"/>
    </source>
</evidence>
<feature type="transmembrane region" description="Helical" evidence="6">
    <location>
        <begin position="354"/>
        <end position="378"/>
    </location>
</feature>
<feature type="transmembrane region" description="Helical" evidence="6">
    <location>
        <begin position="49"/>
        <end position="73"/>
    </location>
</feature>
<name>A0A644YDD5_9ZZZZ</name>
<feature type="transmembrane region" description="Helical" evidence="6">
    <location>
        <begin position="209"/>
        <end position="227"/>
    </location>
</feature>
<organism evidence="8">
    <name type="scientific">bioreactor metagenome</name>
    <dbReference type="NCBI Taxonomy" id="1076179"/>
    <lineage>
        <taxon>unclassified sequences</taxon>
        <taxon>metagenomes</taxon>
        <taxon>ecological metagenomes</taxon>
    </lineage>
</organism>
<keyword evidence="2" id="KW-0813">Transport</keyword>
<dbReference type="PANTHER" id="PTHR43568:SF1">
    <property type="entry name" value="P PROTEIN"/>
    <property type="match status" value="1"/>
</dbReference>
<feature type="transmembrane region" description="Helical" evidence="6">
    <location>
        <begin position="165"/>
        <end position="188"/>
    </location>
</feature>
<feature type="transmembrane region" description="Helical" evidence="6">
    <location>
        <begin position="314"/>
        <end position="342"/>
    </location>
</feature>
<evidence type="ECO:0000256" key="2">
    <source>
        <dbReference type="ARBA" id="ARBA00022448"/>
    </source>
</evidence>
<gene>
    <name evidence="8" type="primary">ybiR_6</name>
    <name evidence="8" type="ORF">SDC9_72728</name>
</gene>
<dbReference type="EMBL" id="VSSQ01004682">
    <property type="protein sequence ID" value="MPM26227.1"/>
    <property type="molecule type" value="Genomic_DNA"/>
</dbReference>
<evidence type="ECO:0000259" key="7">
    <source>
        <dbReference type="Pfam" id="PF03600"/>
    </source>
</evidence>
<evidence type="ECO:0000256" key="3">
    <source>
        <dbReference type="ARBA" id="ARBA00022692"/>
    </source>
</evidence>
<feature type="transmembrane region" description="Helical" evidence="6">
    <location>
        <begin position="288"/>
        <end position="308"/>
    </location>
</feature>
<proteinExistence type="predicted"/>
<keyword evidence="3 6" id="KW-0812">Transmembrane</keyword>
<feature type="transmembrane region" description="Helical" evidence="6">
    <location>
        <begin position="85"/>
        <end position="114"/>
    </location>
</feature>
<dbReference type="Pfam" id="PF03600">
    <property type="entry name" value="CitMHS"/>
    <property type="match status" value="1"/>
</dbReference>
<feature type="domain" description="Citrate transporter-like" evidence="7">
    <location>
        <begin position="23"/>
        <end position="309"/>
    </location>
</feature>
<comment type="subcellular location">
    <subcellularLocation>
        <location evidence="1">Membrane</location>
        <topology evidence="1">Multi-pass membrane protein</topology>
    </subcellularLocation>
</comment>
<dbReference type="InterPro" id="IPR051475">
    <property type="entry name" value="Diverse_Ion_Transporter"/>
</dbReference>
<sequence length="379" mass="41109">MEVCTQKAKKALHDLFRDPVLFAAMAAAVISALFVPPSKEYFGYLDLRVLCLLLSLMLVVAGLKKVGVFGIAMEHLLELVHSTRTLAVVLVGICFFSSMLITNDVALITFVPLGIMMLTRAQKQKLLIPIIVLQTVAANLGSMLTPLGNPQNLYLYSLSNMTTWQFLRVMAGPSAISLLMLAAMILLIKPEPVEALTDTSAETEGLKKALPWIILFIVCLLAVLRIIPYSLALVSVIAGVTIFDRTILFRADYSLLLTFAFLFVFIGNMKNLPAVSTTLSAFVDGRELPIGILLSQVISNVPAAMLLSNFTSNYSALLIGVNMGGLGTLIASMASLISYKLYASMPDAQAGKYLVVFTVINFLFLGILWGATVLYTAII</sequence>
<evidence type="ECO:0000256" key="5">
    <source>
        <dbReference type="ARBA" id="ARBA00023136"/>
    </source>
</evidence>
<dbReference type="GO" id="GO:0016020">
    <property type="term" value="C:membrane"/>
    <property type="evidence" value="ECO:0007669"/>
    <property type="project" value="UniProtKB-SubCell"/>
</dbReference>
<accession>A0A644YDD5</accession>
<reference evidence="8" key="1">
    <citation type="submission" date="2019-08" db="EMBL/GenBank/DDBJ databases">
        <authorList>
            <person name="Kucharzyk K."/>
            <person name="Murdoch R.W."/>
            <person name="Higgins S."/>
            <person name="Loffler F."/>
        </authorList>
    </citation>
    <scope>NUCLEOTIDE SEQUENCE</scope>
</reference>
<comment type="caution">
    <text evidence="8">The sequence shown here is derived from an EMBL/GenBank/DDBJ whole genome shotgun (WGS) entry which is preliminary data.</text>
</comment>
<evidence type="ECO:0000256" key="1">
    <source>
        <dbReference type="ARBA" id="ARBA00004141"/>
    </source>
</evidence>
<evidence type="ECO:0000256" key="6">
    <source>
        <dbReference type="SAM" id="Phobius"/>
    </source>
</evidence>
<keyword evidence="4 6" id="KW-1133">Transmembrane helix</keyword>
<keyword evidence="5 6" id="KW-0472">Membrane</keyword>
<protein>
    <submittedName>
        <fullName evidence="8">Inner membrane protein YbiR</fullName>
    </submittedName>
</protein>
<dbReference type="GO" id="GO:0055085">
    <property type="term" value="P:transmembrane transport"/>
    <property type="evidence" value="ECO:0007669"/>
    <property type="project" value="InterPro"/>
</dbReference>
<feature type="transmembrane region" description="Helical" evidence="6">
    <location>
        <begin position="247"/>
        <end position="267"/>
    </location>
</feature>
<evidence type="ECO:0000313" key="8">
    <source>
        <dbReference type="EMBL" id="MPM26227.1"/>
    </source>
</evidence>